<dbReference type="InterPro" id="IPR011055">
    <property type="entry name" value="Dup_hybrid_motif"/>
</dbReference>
<evidence type="ECO:0000259" key="2">
    <source>
        <dbReference type="Pfam" id="PF01551"/>
    </source>
</evidence>
<dbReference type="PANTHER" id="PTHR21666">
    <property type="entry name" value="PEPTIDASE-RELATED"/>
    <property type="match status" value="1"/>
</dbReference>
<gene>
    <name evidence="3" type="ORF">SAMN04488500_10285</name>
</gene>
<dbReference type="STRING" id="112901.SAMN04488500_10285"/>
<accession>A0A1W1YRP3</accession>
<evidence type="ECO:0000313" key="3">
    <source>
        <dbReference type="EMBL" id="SMC38388.1"/>
    </source>
</evidence>
<dbReference type="InterPro" id="IPR050570">
    <property type="entry name" value="Cell_wall_metabolism_enzyme"/>
</dbReference>
<dbReference type="Pfam" id="PF01551">
    <property type="entry name" value="Peptidase_M23"/>
    <property type="match status" value="1"/>
</dbReference>
<organism evidence="3 4">
    <name type="scientific">Sporomusa malonica</name>
    <dbReference type="NCBI Taxonomy" id="112901"/>
    <lineage>
        <taxon>Bacteria</taxon>
        <taxon>Bacillati</taxon>
        <taxon>Bacillota</taxon>
        <taxon>Negativicutes</taxon>
        <taxon>Selenomonadales</taxon>
        <taxon>Sporomusaceae</taxon>
        <taxon>Sporomusa</taxon>
    </lineage>
</organism>
<dbReference type="InterPro" id="IPR016047">
    <property type="entry name" value="M23ase_b-sheet_dom"/>
</dbReference>
<keyword evidence="3" id="KW-0378">Hydrolase</keyword>
<dbReference type="Proteomes" id="UP000192738">
    <property type="component" value="Unassembled WGS sequence"/>
</dbReference>
<keyword evidence="1" id="KW-1133">Transmembrane helix</keyword>
<feature type="transmembrane region" description="Helical" evidence="1">
    <location>
        <begin position="12"/>
        <end position="36"/>
    </location>
</feature>
<dbReference type="Gene3D" id="2.70.70.10">
    <property type="entry name" value="Glucose Permease (Domain IIA)"/>
    <property type="match status" value="1"/>
</dbReference>
<protein>
    <submittedName>
        <fullName evidence="3">Murein DD-endopeptidase MepM and murein hydrolase activator NlpD, contain LysM domain</fullName>
    </submittedName>
</protein>
<dbReference type="CDD" id="cd12797">
    <property type="entry name" value="M23_peptidase"/>
    <property type="match status" value="1"/>
</dbReference>
<dbReference type="EMBL" id="FWXI01000002">
    <property type="protein sequence ID" value="SMC38388.1"/>
    <property type="molecule type" value="Genomic_DNA"/>
</dbReference>
<feature type="domain" description="M23ase beta-sheet core" evidence="2">
    <location>
        <begin position="130"/>
        <end position="218"/>
    </location>
</feature>
<dbReference type="PANTHER" id="PTHR21666:SF270">
    <property type="entry name" value="MUREIN HYDROLASE ACTIVATOR ENVC"/>
    <property type="match status" value="1"/>
</dbReference>
<keyword evidence="1" id="KW-0812">Transmembrane</keyword>
<dbReference type="AlphaFoldDB" id="A0A1W1YRP3"/>
<reference evidence="3 4" key="1">
    <citation type="submission" date="2017-04" db="EMBL/GenBank/DDBJ databases">
        <authorList>
            <person name="Afonso C.L."/>
            <person name="Miller P.J."/>
            <person name="Scott M.A."/>
            <person name="Spackman E."/>
            <person name="Goraichik I."/>
            <person name="Dimitrov K.M."/>
            <person name="Suarez D.L."/>
            <person name="Swayne D.E."/>
        </authorList>
    </citation>
    <scope>NUCLEOTIDE SEQUENCE [LARGE SCALE GENOMIC DNA]</scope>
    <source>
        <strain evidence="3 4">DSM 5090</strain>
    </source>
</reference>
<dbReference type="OrthoDB" id="9801106at2"/>
<dbReference type="GO" id="GO:0004222">
    <property type="term" value="F:metalloendopeptidase activity"/>
    <property type="evidence" value="ECO:0007669"/>
    <property type="project" value="TreeGrafter"/>
</dbReference>
<evidence type="ECO:0000313" key="4">
    <source>
        <dbReference type="Proteomes" id="UP000192738"/>
    </source>
</evidence>
<sequence length="234" mass="25295">MFGKILPKITRSSYLGQVLTAGVLLTAASLLMFAVISTFEPASKPPVVKTEQVSEPMQPAQTALVPQSHVNLAGNQEVPLITETKSPPAHRATAEHELETGNEAIRDLWSGTITHGFGWQLHPLYQDWRYHNGLDISGGEGQVVPALLSGEVVDVMTDTQYGLTVAVKSGRYTLYYGSLASVAVQKNTMINTGKPIGSMGISTSEPEPHLHLAVRANDGKQLVDPREIFPNMPN</sequence>
<name>A0A1W1YRP3_9FIRM</name>
<dbReference type="SUPFAM" id="SSF51261">
    <property type="entry name" value="Duplicated hybrid motif"/>
    <property type="match status" value="1"/>
</dbReference>
<keyword evidence="1" id="KW-0472">Membrane</keyword>
<evidence type="ECO:0000256" key="1">
    <source>
        <dbReference type="SAM" id="Phobius"/>
    </source>
</evidence>
<keyword evidence="4" id="KW-1185">Reference proteome</keyword>
<dbReference type="RefSeq" id="WP_084574000.1">
    <property type="nucleotide sequence ID" value="NZ_CP155572.1"/>
</dbReference>
<proteinExistence type="predicted"/>